<reference evidence="2" key="1">
    <citation type="submission" date="2022-12" db="EMBL/GenBank/DDBJ databases">
        <title>Draft genome assemblies for two species of Escallonia (Escalloniales).</title>
        <authorList>
            <person name="Chanderbali A."/>
            <person name="Dervinis C."/>
            <person name="Anghel I."/>
            <person name="Soltis D."/>
            <person name="Soltis P."/>
            <person name="Zapata F."/>
        </authorList>
    </citation>
    <scope>NUCLEOTIDE SEQUENCE</scope>
    <source>
        <strain evidence="2">UCBG92.1500</strain>
        <tissue evidence="2">Leaf</tissue>
    </source>
</reference>
<comment type="caution">
    <text evidence="2">The sequence shown here is derived from an EMBL/GenBank/DDBJ whole genome shotgun (WGS) entry which is preliminary data.</text>
</comment>
<proteinExistence type="predicted"/>
<keyword evidence="3" id="KW-1185">Reference proteome</keyword>
<accession>A0AA88RCT0</accession>
<organism evidence="2 3">
    <name type="scientific">Escallonia rubra</name>
    <dbReference type="NCBI Taxonomy" id="112253"/>
    <lineage>
        <taxon>Eukaryota</taxon>
        <taxon>Viridiplantae</taxon>
        <taxon>Streptophyta</taxon>
        <taxon>Embryophyta</taxon>
        <taxon>Tracheophyta</taxon>
        <taxon>Spermatophyta</taxon>
        <taxon>Magnoliopsida</taxon>
        <taxon>eudicotyledons</taxon>
        <taxon>Gunneridae</taxon>
        <taxon>Pentapetalae</taxon>
        <taxon>asterids</taxon>
        <taxon>campanulids</taxon>
        <taxon>Escalloniales</taxon>
        <taxon>Escalloniaceae</taxon>
        <taxon>Escallonia</taxon>
    </lineage>
</organism>
<evidence type="ECO:0000313" key="3">
    <source>
        <dbReference type="Proteomes" id="UP001187471"/>
    </source>
</evidence>
<feature type="region of interest" description="Disordered" evidence="1">
    <location>
        <begin position="1"/>
        <end position="25"/>
    </location>
</feature>
<dbReference type="EMBL" id="JAVXUO010002082">
    <property type="protein sequence ID" value="KAK2976406.1"/>
    <property type="molecule type" value="Genomic_DNA"/>
</dbReference>
<gene>
    <name evidence="2" type="ORF">RJ640_009233</name>
</gene>
<evidence type="ECO:0000256" key="1">
    <source>
        <dbReference type="SAM" id="MobiDB-lite"/>
    </source>
</evidence>
<protein>
    <submittedName>
        <fullName evidence="2">Uncharacterized protein</fullName>
    </submittedName>
</protein>
<evidence type="ECO:0000313" key="2">
    <source>
        <dbReference type="EMBL" id="KAK2976406.1"/>
    </source>
</evidence>
<feature type="compositionally biased region" description="Gly residues" evidence="1">
    <location>
        <begin position="1"/>
        <end position="19"/>
    </location>
</feature>
<dbReference type="Proteomes" id="UP001187471">
    <property type="component" value="Unassembled WGS sequence"/>
</dbReference>
<name>A0AA88RCT0_9ASTE</name>
<dbReference type="AlphaFoldDB" id="A0AA88RCT0"/>
<sequence length="119" mass="13455">MEKMLGGGESLMQGQGQGPGSSSSAWAQEFWMEKNSGGWMICTMGFKCLYCLYGIAVCSYRISNIVPDSDLKSLIQNLEEKFHENEKLKKVVDRRNNLLSYNARTVLQTEGYCSYLFSK</sequence>